<dbReference type="CDD" id="cd00830">
    <property type="entry name" value="KAS_III"/>
    <property type="match status" value="1"/>
</dbReference>
<dbReference type="Pfam" id="PF08545">
    <property type="entry name" value="ACP_syn_III"/>
    <property type="match status" value="1"/>
</dbReference>
<dbReference type="GO" id="GO:0044550">
    <property type="term" value="P:secondary metabolite biosynthetic process"/>
    <property type="evidence" value="ECO:0007669"/>
    <property type="project" value="TreeGrafter"/>
</dbReference>
<name>A0A6L5GA41_9ACTN</name>
<comment type="similarity">
    <text evidence="2">Belongs to the thiolase-like superfamily. FabH family.</text>
</comment>
<dbReference type="NCBIfam" id="TIGR00747">
    <property type="entry name" value="fabH"/>
    <property type="match status" value="1"/>
</dbReference>
<sequence>MDYSAPPAERPPDRVRIGIIGTGSHLPAQVVDNAEVGARAGVEDEWIVRKTGIRTRRYAAEGEATSDLAAAAALAALDDAGLPASRLDHIIVATSTPDHPQPATAAIVQHLIGADGVPAFDVNSVCSGFLFALNTAAALLRDGGHALVVGADIYSRIIDPADRRTAVLFGDGAGAVVLGPVSEPHGLVATSMRTHGMHHRMIEVPNGGSRTPSRVRPADDPGHYFTMDGRAVREFVTDQLPLAVKDLLRKADATEAEVQHFIPHQANGRMLRDIAPSLGLDAARHHLVVDELGNTGAASVPIALDIANRAGNLRPGDGVLMSAFGGGMSIGSALLRWGGRLW</sequence>
<evidence type="ECO:0000259" key="10">
    <source>
        <dbReference type="Pfam" id="PF08541"/>
    </source>
</evidence>
<dbReference type="PANTHER" id="PTHR34069">
    <property type="entry name" value="3-OXOACYL-[ACYL-CARRIER-PROTEIN] SYNTHASE 3"/>
    <property type="match status" value="1"/>
</dbReference>
<dbReference type="PANTHER" id="PTHR34069:SF2">
    <property type="entry name" value="BETA-KETOACYL-[ACYL-CARRIER-PROTEIN] SYNTHASE III"/>
    <property type="match status" value="1"/>
</dbReference>
<dbReference type="EMBL" id="WIAO01000015">
    <property type="protein sequence ID" value="MQM26572.1"/>
    <property type="molecule type" value="Genomic_DNA"/>
</dbReference>
<evidence type="ECO:0000256" key="9">
    <source>
        <dbReference type="ARBA" id="ARBA00023315"/>
    </source>
</evidence>
<evidence type="ECO:0000256" key="7">
    <source>
        <dbReference type="ARBA" id="ARBA00023098"/>
    </source>
</evidence>
<keyword evidence="6" id="KW-0276">Fatty acid metabolism</keyword>
<evidence type="ECO:0000256" key="4">
    <source>
        <dbReference type="ARBA" id="ARBA00022516"/>
    </source>
</evidence>
<evidence type="ECO:0000313" key="12">
    <source>
        <dbReference type="EMBL" id="MQM26572.1"/>
    </source>
</evidence>
<feature type="domain" description="Beta-ketoacyl-[acyl-carrier-protein] synthase III N-terminal" evidence="11">
    <location>
        <begin position="120"/>
        <end position="196"/>
    </location>
</feature>
<evidence type="ECO:0000256" key="3">
    <source>
        <dbReference type="ARBA" id="ARBA00022490"/>
    </source>
</evidence>
<keyword evidence="13" id="KW-1185">Reference proteome</keyword>
<comment type="pathway">
    <text evidence="1">Lipid metabolism.</text>
</comment>
<dbReference type="Gene3D" id="3.40.47.10">
    <property type="match status" value="1"/>
</dbReference>
<evidence type="ECO:0000256" key="5">
    <source>
        <dbReference type="ARBA" id="ARBA00022679"/>
    </source>
</evidence>
<dbReference type="GO" id="GO:0033818">
    <property type="term" value="F:beta-ketoacyl-acyl-carrier-protein synthase III activity"/>
    <property type="evidence" value="ECO:0007669"/>
    <property type="project" value="UniProtKB-EC"/>
</dbReference>
<keyword evidence="4" id="KW-0444">Lipid biosynthesis</keyword>
<evidence type="ECO:0000259" key="11">
    <source>
        <dbReference type="Pfam" id="PF08545"/>
    </source>
</evidence>
<evidence type="ECO:0000256" key="8">
    <source>
        <dbReference type="ARBA" id="ARBA00023160"/>
    </source>
</evidence>
<organism evidence="12 13">
    <name type="scientific">Glycomyces albidus</name>
    <dbReference type="NCBI Taxonomy" id="2656774"/>
    <lineage>
        <taxon>Bacteria</taxon>
        <taxon>Bacillati</taxon>
        <taxon>Actinomycetota</taxon>
        <taxon>Actinomycetes</taxon>
        <taxon>Glycomycetales</taxon>
        <taxon>Glycomycetaceae</taxon>
        <taxon>Glycomyces</taxon>
    </lineage>
</organism>
<dbReference type="InterPro" id="IPR013751">
    <property type="entry name" value="ACP_syn_III_N"/>
</dbReference>
<dbReference type="Proteomes" id="UP000477750">
    <property type="component" value="Unassembled WGS sequence"/>
</dbReference>
<evidence type="ECO:0000256" key="6">
    <source>
        <dbReference type="ARBA" id="ARBA00022832"/>
    </source>
</evidence>
<reference evidence="12 13" key="1">
    <citation type="submission" date="2019-10" db="EMBL/GenBank/DDBJ databases">
        <title>Glycomyces albidus sp. nov., a novel actinomycete isolated from rhizosphere soil of wheat (Triticum aestivum L.).</title>
        <authorList>
            <person name="Qian L."/>
        </authorList>
    </citation>
    <scope>NUCLEOTIDE SEQUENCE [LARGE SCALE GENOMIC DNA]</scope>
    <source>
        <strain evidence="12 13">NEAU-7082</strain>
    </source>
</reference>
<keyword evidence="5 12" id="KW-0808">Transferase</keyword>
<dbReference type="NCBIfam" id="NF006829">
    <property type="entry name" value="PRK09352.1"/>
    <property type="match status" value="1"/>
</dbReference>
<evidence type="ECO:0000313" key="13">
    <source>
        <dbReference type="Proteomes" id="UP000477750"/>
    </source>
</evidence>
<gene>
    <name evidence="12" type="primary">fabH</name>
    <name evidence="12" type="ORF">GFD30_13455</name>
</gene>
<dbReference type="InterPro" id="IPR004655">
    <property type="entry name" value="FabH"/>
</dbReference>
<dbReference type="Pfam" id="PF08541">
    <property type="entry name" value="ACP_syn_III_C"/>
    <property type="match status" value="1"/>
</dbReference>
<dbReference type="InterPro" id="IPR016039">
    <property type="entry name" value="Thiolase-like"/>
</dbReference>
<dbReference type="AlphaFoldDB" id="A0A6L5GA41"/>
<accession>A0A6L5GA41</accession>
<evidence type="ECO:0000256" key="1">
    <source>
        <dbReference type="ARBA" id="ARBA00005189"/>
    </source>
</evidence>
<dbReference type="InterPro" id="IPR013747">
    <property type="entry name" value="ACP_syn_III_C"/>
</dbReference>
<keyword evidence="3" id="KW-0963">Cytoplasm</keyword>
<protein>
    <submittedName>
        <fullName evidence="12">Beta-ketoacyl-ACP synthase III</fullName>
        <ecNumber evidence="12">2.3.1.180</ecNumber>
    </submittedName>
</protein>
<dbReference type="RefSeq" id="WP_153025732.1">
    <property type="nucleotide sequence ID" value="NZ_WIAO01000015.1"/>
</dbReference>
<comment type="caution">
    <text evidence="12">The sequence shown here is derived from an EMBL/GenBank/DDBJ whole genome shotgun (WGS) entry which is preliminary data.</text>
</comment>
<dbReference type="GO" id="GO:0004315">
    <property type="term" value="F:3-oxoacyl-[acyl-carrier-protein] synthase activity"/>
    <property type="evidence" value="ECO:0007669"/>
    <property type="project" value="InterPro"/>
</dbReference>
<dbReference type="EC" id="2.3.1.180" evidence="12"/>
<keyword evidence="9 12" id="KW-0012">Acyltransferase</keyword>
<proteinExistence type="inferred from homology"/>
<dbReference type="GO" id="GO:0006633">
    <property type="term" value="P:fatty acid biosynthetic process"/>
    <property type="evidence" value="ECO:0007669"/>
    <property type="project" value="UniProtKB-KW"/>
</dbReference>
<dbReference type="SUPFAM" id="SSF53901">
    <property type="entry name" value="Thiolase-like"/>
    <property type="match status" value="1"/>
</dbReference>
<evidence type="ECO:0000256" key="2">
    <source>
        <dbReference type="ARBA" id="ARBA00008642"/>
    </source>
</evidence>
<keyword evidence="8" id="KW-0275">Fatty acid biosynthesis</keyword>
<feature type="domain" description="Beta-ketoacyl-[acyl-carrier-protein] synthase III C-terminal" evidence="10">
    <location>
        <begin position="248"/>
        <end position="337"/>
    </location>
</feature>
<keyword evidence="7" id="KW-0443">Lipid metabolism</keyword>